<feature type="transmembrane region" description="Helical" evidence="9">
    <location>
        <begin position="12"/>
        <end position="35"/>
    </location>
</feature>
<evidence type="ECO:0000256" key="4">
    <source>
        <dbReference type="ARBA" id="ARBA00022692"/>
    </source>
</evidence>
<dbReference type="OrthoDB" id="3572933at2"/>
<feature type="transmembrane region" description="Helical" evidence="9">
    <location>
        <begin position="249"/>
        <end position="268"/>
    </location>
</feature>
<sequence>MIGQVFHGLGTGAVYAALALALVLVHRFTGVVNFAQGELAMVSAYVAWQLVDAGLSYWAALPLTMVVAFAAGALAQRLVMRRDGDAALIMTIGLYVLVHALAAQIWTSALRTFPNPFPGGPLGVAGPLGVVAVVLALLYLVIRHSGAGLTLRAVAADPRAARLSGIRVGRVHALGWGLAAVAGAVSGVLVAPVVFLEPGMMGGALVAALAAAAVGGFANPVAAVAGGLLIGVAETLAGTYLWADLRVLVPLAVLLALPAVRLGGLAGVRA</sequence>
<keyword evidence="11" id="KW-1185">Reference proteome</keyword>
<keyword evidence="5" id="KW-0029">Amino-acid transport</keyword>
<evidence type="ECO:0000256" key="2">
    <source>
        <dbReference type="ARBA" id="ARBA00022448"/>
    </source>
</evidence>
<accession>A0A4U3M9X7</accession>
<dbReference type="GO" id="GO:0006865">
    <property type="term" value="P:amino acid transport"/>
    <property type="evidence" value="ECO:0007669"/>
    <property type="project" value="UniProtKB-KW"/>
</dbReference>
<reference evidence="10 11" key="1">
    <citation type="submission" date="2019-04" db="EMBL/GenBank/DDBJ databases">
        <title>Herbidospora sp. NEAU-GS14.nov., a novel actinomycete isolated from soil.</title>
        <authorList>
            <person name="Han L."/>
        </authorList>
    </citation>
    <scope>NUCLEOTIDE SEQUENCE [LARGE SCALE GENOMIC DNA]</scope>
    <source>
        <strain evidence="10 11">NEAU-GS14</strain>
    </source>
</reference>
<dbReference type="GO" id="GO:0005886">
    <property type="term" value="C:plasma membrane"/>
    <property type="evidence" value="ECO:0007669"/>
    <property type="project" value="UniProtKB-SubCell"/>
</dbReference>
<evidence type="ECO:0000256" key="8">
    <source>
        <dbReference type="ARBA" id="ARBA00037998"/>
    </source>
</evidence>
<dbReference type="Proteomes" id="UP000308705">
    <property type="component" value="Unassembled WGS sequence"/>
</dbReference>
<comment type="similarity">
    <text evidence="8">Belongs to the binding-protein-dependent transport system permease family. LivHM subfamily.</text>
</comment>
<dbReference type="EMBL" id="SZQA01000034">
    <property type="protein sequence ID" value="TKK84447.1"/>
    <property type="molecule type" value="Genomic_DNA"/>
</dbReference>
<protein>
    <submittedName>
        <fullName evidence="10">Branched-chain amino acid ABC transporter permease</fullName>
    </submittedName>
</protein>
<feature type="transmembrane region" description="Helical" evidence="9">
    <location>
        <begin position="173"/>
        <end position="195"/>
    </location>
</feature>
<keyword evidence="3" id="KW-1003">Cell membrane</keyword>
<dbReference type="AlphaFoldDB" id="A0A4U3M9X7"/>
<dbReference type="PANTHER" id="PTHR11795">
    <property type="entry name" value="BRANCHED-CHAIN AMINO ACID TRANSPORT SYSTEM PERMEASE PROTEIN LIVH"/>
    <property type="match status" value="1"/>
</dbReference>
<dbReference type="RefSeq" id="WP_137250302.1">
    <property type="nucleotide sequence ID" value="NZ_SZQA01000034.1"/>
</dbReference>
<dbReference type="GO" id="GO:0022857">
    <property type="term" value="F:transmembrane transporter activity"/>
    <property type="evidence" value="ECO:0007669"/>
    <property type="project" value="InterPro"/>
</dbReference>
<keyword evidence="4 9" id="KW-0812">Transmembrane</keyword>
<keyword evidence="2" id="KW-0813">Transport</keyword>
<feature type="transmembrane region" description="Helical" evidence="9">
    <location>
        <begin position="87"/>
        <end position="107"/>
    </location>
</feature>
<feature type="transmembrane region" description="Helical" evidence="9">
    <location>
        <begin position="55"/>
        <end position="75"/>
    </location>
</feature>
<evidence type="ECO:0000256" key="5">
    <source>
        <dbReference type="ARBA" id="ARBA00022970"/>
    </source>
</evidence>
<comment type="caution">
    <text evidence="10">The sequence shown here is derived from an EMBL/GenBank/DDBJ whole genome shotgun (WGS) entry which is preliminary data.</text>
</comment>
<dbReference type="InterPro" id="IPR001851">
    <property type="entry name" value="ABC_transp_permease"/>
</dbReference>
<evidence type="ECO:0000313" key="11">
    <source>
        <dbReference type="Proteomes" id="UP000308705"/>
    </source>
</evidence>
<dbReference type="PANTHER" id="PTHR11795:SF451">
    <property type="entry name" value="ABC TRANSPORTER PERMEASE PROTEIN"/>
    <property type="match status" value="1"/>
</dbReference>
<evidence type="ECO:0000256" key="1">
    <source>
        <dbReference type="ARBA" id="ARBA00004651"/>
    </source>
</evidence>
<organism evidence="10 11">
    <name type="scientific">Herbidospora galbida</name>
    <dbReference type="NCBI Taxonomy" id="2575442"/>
    <lineage>
        <taxon>Bacteria</taxon>
        <taxon>Bacillati</taxon>
        <taxon>Actinomycetota</taxon>
        <taxon>Actinomycetes</taxon>
        <taxon>Streptosporangiales</taxon>
        <taxon>Streptosporangiaceae</taxon>
        <taxon>Herbidospora</taxon>
    </lineage>
</organism>
<evidence type="ECO:0000256" key="3">
    <source>
        <dbReference type="ARBA" id="ARBA00022475"/>
    </source>
</evidence>
<dbReference type="Pfam" id="PF02653">
    <property type="entry name" value="BPD_transp_2"/>
    <property type="match status" value="1"/>
</dbReference>
<feature type="transmembrane region" description="Helical" evidence="9">
    <location>
        <begin position="119"/>
        <end position="142"/>
    </location>
</feature>
<evidence type="ECO:0000313" key="10">
    <source>
        <dbReference type="EMBL" id="TKK84447.1"/>
    </source>
</evidence>
<keyword evidence="6 9" id="KW-1133">Transmembrane helix</keyword>
<evidence type="ECO:0000256" key="6">
    <source>
        <dbReference type="ARBA" id="ARBA00022989"/>
    </source>
</evidence>
<evidence type="ECO:0000256" key="7">
    <source>
        <dbReference type="ARBA" id="ARBA00023136"/>
    </source>
</evidence>
<keyword evidence="7 9" id="KW-0472">Membrane</keyword>
<proteinExistence type="inferred from homology"/>
<gene>
    <name evidence="10" type="ORF">FDA94_29310</name>
</gene>
<name>A0A4U3M9X7_9ACTN</name>
<comment type="subcellular location">
    <subcellularLocation>
        <location evidence="1">Cell membrane</location>
        <topology evidence="1">Multi-pass membrane protein</topology>
    </subcellularLocation>
</comment>
<dbReference type="InterPro" id="IPR052157">
    <property type="entry name" value="BCAA_transport_permease"/>
</dbReference>
<evidence type="ECO:0000256" key="9">
    <source>
        <dbReference type="SAM" id="Phobius"/>
    </source>
</evidence>
<dbReference type="CDD" id="cd06582">
    <property type="entry name" value="TM_PBP1_LivH_like"/>
    <property type="match status" value="1"/>
</dbReference>